<gene>
    <name evidence="1" type="ordered locus">ZMO1536</name>
</gene>
<reference evidence="1 2" key="1">
    <citation type="journal article" date="2005" name="Nat. Biotechnol.">
        <title>The genome sequence of the ethanologenic bacterium Zymomonas mobilis ZM4.</title>
        <authorList>
            <person name="Seo J.S."/>
            <person name="Chong H."/>
            <person name="Park H.S."/>
            <person name="Yoon K.O."/>
            <person name="Jung C."/>
            <person name="Kim J.J."/>
            <person name="Hong J.H."/>
            <person name="Kim H."/>
            <person name="Kim J.H."/>
            <person name="Kil J.I."/>
            <person name="Park C.J."/>
            <person name="Oh H.M."/>
            <person name="Lee J.S."/>
            <person name="Jin S.J."/>
            <person name="Um H.W."/>
            <person name="Lee H.J."/>
            <person name="Oh S.J."/>
            <person name="Kim J.Y."/>
            <person name="Kang H.L."/>
            <person name="Lee S.Y."/>
            <person name="Lee K.J."/>
            <person name="Kang H.S."/>
        </authorList>
    </citation>
    <scope>NUCLEOTIDE SEQUENCE [LARGE SCALE GENOMIC DNA]</scope>
    <source>
        <strain evidence="2">ATCC 31821 / ZM4 / CP4</strain>
    </source>
</reference>
<dbReference type="HOGENOM" id="CLU_035897_0_0_5"/>
<dbReference type="KEGG" id="zmo:ZMO1536"/>
<dbReference type="SUPFAM" id="SSF52540">
    <property type="entry name" value="P-loop containing nucleoside triphosphate hydrolases"/>
    <property type="match status" value="1"/>
</dbReference>
<name>Q5NMA0_ZYMMO</name>
<dbReference type="EMBL" id="AE008692">
    <property type="protein sequence ID" value="AAV90160.1"/>
    <property type="molecule type" value="Genomic_DNA"/>
</dbReference>
<dbReference type="AlphaFoldDB" id="Q5NMA0"/>
<accession>Q5NMA0</accession>
<evidence type="ECO:0000313" key="1">
    <source>
        <dbReference type="EMBL" id="AAV90160.1"/>
    </source>
</evidence>
<proteinExistence type="predicted"/>
<evidence type="ECO:0000313" key="2">
    <source>
        <dbReference type="Proteomes" id="UP000001173"/>
    </source>
</evidence>
<keyword evidence="2" id="KW-1185">Reference proteome</keyword>
<organism evidence="1 2">
    <name type="scientific">Zymomonas mobilis subsp. mobilis (strain ATCC 31821 / ZM4 / CP4)</name>
    <dbReference type="NCBI Taxonomy" id="264203"/>
    <lineage>
        <taxon>Bacteria</taxon>
        <taxon>Pseudomonadati</taxon>
        <taxon>Pseudomonadota</taxon>
        <taxon>Alphaproteobacteria</taxon>
        <taxon>Sphingomonadales</taxon>
        <taxon>Zymomonadaceae</taxon>
        <taxon>Zymomonas</taxon>
    </lineage>
</organism>
<dbReference type="InterPro" id="IPR027417">
    <property type="entry name" value="P-loop_NTPase"/>
</dbReference>
<reference evidence="1 2" key="2">
    <citation type="journal article" date="2009" name="Nat. Biotechnol.">
        <title>Improved genome annotation for Zymomonas mobilis.</title>
        <authorList>
            <person name="Yang S."/>
            <person name="Pappas K.M."/>
            <person name="Hauser L.J."/>
            <person name="Land M.L."/>
            <person name="Chen G.L."/>
            <person name="Hurst G.B."/>
            <person name="Pan C."/>
            <person name="Kouvelis V.N."/>
            <person name="Typas M.A."/>
            <person name="Pelletier D.A."/>
            <person name="Klingeman D.M."/>
            <person name="Chang Y.J."/>
            <person name="Samatova N.F."/>
            <person name="Brown S.D."/>
        </authorList>
    </citation>
    <scope>NUCLEOTIDE SEQUENCE [LARGE SCALE GENOMIC DNA]</scope>
    <source>
        <strain evidence="2">ATCC 31821 / ZM4 / CP4</strain>
    </source>
</reference>
<dbReference type="eggNOG" id="ENOG502Z915">
    <property type="taxonomic scope" value="Bacteria"/>
</dbReference>
<sequence>MHKNNPLILRNGMKIGSNDAESDDNFLFQCFVHYPPVDDCLDPQSPTMIISGRTGSGKTAIIRYIGKTEERTLEIDPTDMSMYYVSNSDTLRFLQSIEADLDLLFQALWQHVICIEFIRLCWKINDEQKSKNVFQKIKDKCSLDQRKKKAIDYLREWEGKFWITTDQNIKEITEKYEKRIQAELGGEIKKFIAKTNYSKQLGSEKKIELISRVKKIINSEQLHDLHKVIDLLSENSDKSSQKKYFILIDKLDDNWIDVEIRFKMIRALIQSLSRFRKISNLKILIAMREDVYERVLQETKDISFQKEKYESYFVRLSWNKNDLKTLIDKRINSLFKRQYSSDNIHFDDLFKYNVGQSKPFDYLIDRTLLRPRDIISFVNECIRCSESETIVSANHIRKAEQIYSQGRLLSIEQEWNSVFPLLKEVLDFFCKLKKSSISLSNLVENERSSIESLALSLGSKEEKNFHLDPIFQASYCFIKNAQDPNARYEYVKKLCSILYRVSMIGIKLDVGEKYSFAHIDLPVVDYNLISNNATIKIHKILWSAYKISDQAQRNN</sequence>
<dbReference type="NCBIfam" id="NF047389">
    <property type="entry name" value="ATPase_Sll1717"/>
    <property type="match status" value="1"/>
</dbReference>
<dbReference type="Proteomes" id="UP000001173">
    <property type="component" value="Chromosome"/>
</dbReference>
<protein>
    <submittedName>
        <fullName evidence="1">ATPase involved in DNA repair</fullName>
    </submittedName>
</protein>
<dbReference type="STRING" id="264203.ZMO1536"/>
<dbReference type="RefSeq" id="WP_011241304.1">
    <property type="nucleotide sequence ID" value="NC_006526.2"/>
</dbReference>
<dbReference type="InterPro" id="IPR059206">
    <property type="entry name" value="Sll1717-like"/>
</dbReference>